<evidence type="ECO:0000256" key="6">
    <source>
        <dbReference type="ARBA" id="ARBA00022902"/>
    </source>
</evidence>
<dbReference type="InterPro" id="IPR002165">
    <property type="entry name" value="Plexin_repeat"/>
</dbReference>
<dbReference type="EMBL" id="SRMA01025847">
    <property type="protein sequence ID" value="TRY90414.1"/>
    <property type="molecule type" value="Genomic_DNA"/>
</dbReference>
<keyword evidence="4" id="KW-0812">Transmembrane</keyword>
<comment type="caution">
    <text evidence="15">The sequence shown here is derived from an EMBL/GenBank/DDBJ whole genome shotgun (WGS) entry which is preliminary data.</text>
</comment>
<evidence type="ECO:0000256" key="3">
    <source>
        <dbReference type="ARBA" id="ARBA00022473"/>
    </source>
</evidence>
<dbReference type="SMART" id="SM00423">
    <property type="entry name" value="PSI"/>
    <property type="match status" value="1"/>
</dbReference>
<evidence type="ECO:0000256" key="5">
    <source>
        <dbReference type="ARBA" id="ARBA00022782"/>
    </source>
</evidence>
<feature type="compositionally biased region" description="Basic and acidic residues" evidence="13">
    <location>
        <begin position="9"/>
        <end position="18"/>
    </location>
</feature>
<evidence type="ECO:0000256" key="11">
    <source>
        <dbReference type="ARBA" id="ARBA00074143"/>
    </source>
</evidence>
<reference evidence="15 16" key="1">
    <citation type="journal article" date="2019" name="Sci. Data">
        <title>Hybrid genome assembly and annotation of Danionella translucida.</title>
        <authorList>
            <person name="Kadobianskyi M."/>
            <person name="Schulze L."/>
            <person name="Schuelke M."/>
            <person name="Judkewitz B."/>
        </authorList>
    </citation>
    <scope>NUCLEOTIDE SEQUENCE [LARGE SCALE GENOMIC DNA]</scope>
    <source>
        <strain evidence="15 16">Bolton</strain>
    </source>
</reference>
<keyword evidence="7" id="KW-1133">Transmembrane helix</keyword>
<keyword evidence="3" id="KW-0217">Developmental protein</keyword>
<dbReference type="SUPFAM" id="SSF101912">
    <property type="entry name" value="Sema domain"/>
    <property type="match status" value="1"/>
</dbReference>
<dbReference type="InterPro" id="IPR036352">
    <property type="entry name" value="Semap_dom_sf"/>
</dbReference>
<dbReference type="GO" id="GO:0001755">
    <property type="term" value="P:neural crest cell migration"/>
    <property type="evidence" value="ECO:0007669"/>
    <property type="project" value="TreeGrafter"/>
</dbReference>
<accession>A0A553QKB0</accession>
<comment type="subcellular location">
    <subcellularLocation>
        <location evidence="1">Membrane</location>
    </subcellularLocation>
</comment>
<sequence length="657" mass="72266">SPGAPSNRQTDRQTDRQEASTPQNKPSPVPKHSLISGSRLVENHEFPRFDDSSLHGFGRTIPSAEIQQSPRFRFGKPENYTTVYHQQETDVLFVGGQAVIYKLSFSDKEVQDTQIPAMMDVNAIKTCISKTSHWKHECDNYITVIEAVGDSMVVCGSRASTPKCWHLLNDSGLMDMSDETAAMNILAPFPSQRSISLSADGSLYSALSAAGGHTGSIRRTYGTKKQLKTETKWLHNPQFAGAAVIPHSDKLKDEIYFFFSEVNSTSSADIEPYRARIGRVCMGDEGGPQNMLPNSWTTFLKARVMCGRAGTPVQYNNFKQAFVLTSHLRTGLIYGIFSNSWNTTVVCAYSIEEIDRAFAGSKLKGYNSPLTNPRPGTCAQGHNQKTLTVIKDHPEIEDVISPVDEAPLDLPVQDHFTQIVADSVLAVNDEHYSIIYLGTGAFIIAQYSLFQDDSPVTNMAIDSKKGHLYIGTELEVQRLPLADCGRYGVSCRECILSRDPYCAWDVSKRKCAAITADYDNKAGTLIQTLDQSNASVCGDTAARKTRSTTPKPVVVDKDGPVLLPCPVRSFHATYRWEKDNCIKEYPCSISGSSCVLAPSPELPLKEGVYRCLVEEGGLQQEVLSYRLVFNSGQLSPSSVSSLVSALLLAAITTHWLL</sequence>
<dbReference type="InterPro" id="IPR001627">
    <property type="entry name" value="Semap_dom"/>
</dbReference>
<dbReference type="FunFam" id="2.130.10.10:FF:000223">
    <property type="entry name" value="semaphorin-7A isoform X1"/>
    <property type="match status" value="1"/>
</dbReference>
<evidence type="ECO:0000256" key="8">
    <source>
        <dbReference type="ARBA" id="ARBA00023136"/>
    </source>
</evidence>
<dbReference type="InterPro" id="IPR027231">
    <property type="entry name" value="Semaphorin"/>
</dbReference>
<dbReference type="STRING" id="623744.A0A553QKB0"/>
<dbReference type="InterPro" id="IPR013783">
    <property type="entry name" value="Ig-like_fold"/>
</dbReference>
<dbReference type="FunFam" id="2.60.40.10:FF:001170">
    <property type="entry name" value="Sema domain, immunoglobulin domain (Ig), short basic domain, secreted, (Semaphorin) 3F"/>
    <property type="match status" value="1"/>
</dbReference>
<dbReference type="SUPFAM" id="SSF103575">
    <property type="entry name" value="Plexin repeat"/>
    <property type="match status" value="1"/>
</dbReference>
<evidence type="ECO:0000256" key="13">
    <source>
        <dbReference type="SAM" id="MobiDB-lite"/>
    </source>
</evidence>
<keyword evidence="10" id="KW-0325">Glycoprotein</keyword>
<dbReference type="Pfam" id="PF01403">
    <property type="entry name" value="Sema"/>
    <property type="match status" value="1"/>
</dbReference>
<dbReference type="Pfam" id="PF01437">
    <property type="entry name" value="PSI"/>
    <property type="match status" value="1"/>
</dbReference>
<dbReference type="PROSITE" id="PS51004">
    <property type="entry name" value="SEMA"/>
    <property type="match status" value="1"/>
</dbReference>
<evidence type="ECO:0000256" key="9">
    <source>
        <dbReference type="ARBA" id="ARBA00023157"/>
    </source>
</evidence>
<dbReference type="PANTHER" id="PTHR11036:SF85">
    <property type="entry name" value="SI:CH211-113G11.6 ISOFORM X1"/>
    <property type="match status" value="1"/>
</dbReference>
<keyword evidence="6" id="KW-0524">Neurogenesis</keyword>
<dbReference type="SUPFAM" id="SSF48726">
    <property type="entry name" value="Immunoglobulin"/>
    <property type="match status" value="1"/>
</dbReference>
<gene>
    <name evidence="15" type="ORF">DNTS_018911</name>
</gene>
<evidence type="ECO:0000256" key="4">
    <source>
        <dbReference type="ARBA" id="ARBA00022692"/>
    </source>
</evidence>
<evidence type="ECO:0000256" key="10">
    <source>
        <dbReference type="ARBA" id="ARBA00023180"/>
    </source>
</evidence>
<comment type="caution">
    <text evidence="12">Lacks conserved residue(s) required for the propagation of feature annotation.</text>
</comment>
<dbReference type="GO" id="GO:0071526">
    <property type="term" value="P:semaphorin-plexin signaling pathway"/>
    <property type="evidence" value="ECO:0007669"/>
    <property type="project" value="TreeGrafter"/>
</dbReference>
<evidence type="ECO:0000256" key="1">
    <source>
        <dbReference type="ARBA" id="ARBA00004370"/>
    </source>
</evidence>
<dbReference type="Gene3D" id="3.30.1680.10">
    <property type="entry name" value="ligand-binding face of the semaphorins, domain 2"/>
    <property type="match status" value="1"/>
</dbReference>
<evidence type="ECO:0000256" key="7">
    <source>
        <dbReference type="ARBA" id="ARBA00022989"/>
    </source>
</evidence>
<dbReference type="GO" id="GO:0030335">
    <property type="term" value="P:positive regulation of cell migration"/>
    <property type="evidence" value="ECO:0007669"/>
    <property type="project" value="TreeGrafter"/>
</dbReference>
<keyword evidence="16" id="KW-1185">Reference proteome</keyword>
<evidence type="ECO:0000256" key="12">
    <source>
        <dbReference type="PROSITE-ProRule" id="PRU00352"/>
    </source>
</evidence>
<dbReference type="Gene3D" id="2.60.40.10">
    <property type="entry name" value="Immunoglobulins"/>
    <property type="match status" value="1"/>
</dbReference>
<feature type="region of interest" description="Disordered" evidence="13">
    <location>
        <begin position="1"/>
        <end position="34"/>
    </location>
</feature>
<keyword evidence="9" id="KW-1015">Disulfide bond</keyword>
<dbReference type="GO" id="GO:0005886">
    <property type="term" value="C:plasma membrane"/>
    <property type="evidence" value="ECO:0007669"/>
    <property type="project" value="TreeGrafter"/>
</dbReference>
<dbReference type="AlphaFoldDB" id="A0A553QKB0"/>
<dbReference type="OrthoDB" id="8785046at2759"/>
<dbReference type="GO" id="GO:0045499">
    <property type="term" value="F:chemorepellent activity"/>
    <property type="evidence" value="ECO:0007669"/>
    <property type="project" value="TreeGrafter"/>
</dbReference>
<keyword evidence="5" id="KW-0221">Differentiation</keyword>
<dbReference type="GO" id="GO:0007411">
    <property type="term" value="P:axon guidance"/>
    <property type="evidence" value="ECO:0007669"/>
    <property type="project" value="TreeGrafter"/>
</dbReference>
<evidence type="ECO:0000313" key="16">
    <source>
        <dbReference type="Proteomes" id="UP000316079"/>
    </source>
</evidence>
<name>A0A553QKB0_9TELE</name>
<feature type="domain" description="Sema" evidence="14">
    <location>
        <begin position="58"/>
        <end position="481"/>
    </location>
</feature>
<organism evidence="15 16">
    <name type="scientific">Danionella cerebrum</name>
    <dbReference type="NCBI Taxonomy" id="2873325"/>
    <lineage>
        <taxon>Eukaryota</taxon>
        <taxon>Metazoa</taxon>
        <taxon>Chordata</taxon>
        <taxon>Craniata</taxon>
        <taxon>Vertebrata</taxon>
        <taxon>Euteleostomi</taxon>
        <taxon>Actinopterygii</taxon>
        <taxon>Neopterygii</taxon>
        <taxon>Teleostei</taxon>
        <taxon>Ostariophysi</taxon>
        <taxon>Cypriniformes</taxon>
        <taxon>Danionidae</taxon>
        <taxon>Danioninae</taxon>
        <taxon>Danionella</taxon>
    </lineage>
</organism>
<comment type="similarity">
    <text evidence="2">Belongs to the semaphorin family.</text>
</comment>
<proteinExistence type="inferred from homology"/>
<keyword evidence="8" id="KW-0472">Membrane</keyword>
<dbReference type="SMART" id="SM00630">
    <property type="entry name" value="Sema"/>
    <property type="match status" value="1"/>
</dbReference>
<dbReference type="GO" id="GO:0030215">
    <property type="term" value="F:semaphorin receptor binding"/>
    <property type="evidence" value="ECO:0007669"/>
    <property type="project" value="InterPro"/>
</dbReference>
<dbReference type="InterPro" id="IPR036179">
    <property type="entry name" value="Ig-like_dom_sf"/>
</dbReference>
<dbReference type="Proteomes" id="UP000316079">
    <property type="component" value="Unassembled WGS sequence"/>
</dbReference>
<dbReference type="PANTHER" id="PTHR11036">
    <property type="entry name" value="SEMAPHORIN"/>
    <property type="match status" value="1"/>
</dbReference>
<evidence type="ECO:0000256" key="2">
    <source>
        <dbReference type="ARBA" id="ARBA00009492"/>
    </source>
</evidence>
<protein>
    <recommendedName>
        <fullName evidence="11">Semaphorin-1A</fullName>
    </recommendedName>
</protein>
<dbReference type="FunFam" id="3.30.1680.10:FF:000016">
    <property type="entry name" value="Putative Semaphorin-6B"/>
    <property type="match status" value="1"/>
</dbReference>
<feature type="non-terminal residue" evidence="15">
    <location>
        <position position="1"/>
    </location>
</feature>
<dbReference type="InterPro" id="IPR016201">
    <property type="entry name" value="PSI"/>
</dbReference>
<evidence type="ECO:0000259" key="14">
    <source>
        <dbReference type="PROSITE" id="PS51004"/>
    </source>
</evidence>
<evidence type="ECO:0000313" key="15">
    <source>
        <dbReference type="EMBL" id="TRY90414.1"/>
    </source>
</evidence>
<dbReference type="InterPro" id="IPR015943">
    <property type="entry name" value="WD40/YVTN_repeat-like_dom_sf"/>
</dbReference>
<dbReference type="Gene3D" id="2.130.10.10">
    <property type="entry name" value="YVTN repeat-like/Quinoprotein amine dehydrogenase"/>
    <property type="match status" value="1"/>
</dbReference>